<dbReference type="RefSeq" id="WP_036185764.1">
    <property type="nucleotide sequence ID" value="NZ_JMQN01000018.1"/>
</dbReference>
<gene>
    <name evidence="3" type="ORF">ADIMK_1501</name>
</gene>
<dbReference type="EMBL" id="JMQN01000018">
    <property type="protein sequence ID" value="KEA64255.1"/>
    <property type="molecule type" value="Genomic_DNA"/>
</dbReference>
<name>A0A081G0F0_9GAMM</name>
<evidence type="ECO:0000313" key="3">
    <source>
        <dbReference type="EMBL" id="KEA64255.1"/>
    </source>
</evidence>
<organism evidence="3 4">
    <name type="scientific">Marinobacterium lacunae</name>
    <dbReference type="NCBI Taxonomy" id="1232683"/>
    <lineage>
        <taxon>Bacteria</taxon>
        <taxon>Pseudomonadati</taxon>
        <taxon>Pseudomonadota</taxon>
        <taxon>Gammaproteobacteria</taxon>
        <taxon>Oceanospirillales</taxon>
        <taxon>Oceanospirillaceae</taxon>
        <taxon>Marinobacterium</taxon>
    </lineage>
</organism>
<dbReference type="InterPro" id="IPR005133">
    <property type="entry name" value="PhaG_MnhG_YufB"/>
</dbReference>
<dbReference type="NCBIfam" id="NF009316">
    <property type="entry name" value="PRK12674.1-5"/>
    <property type="match status" value="1"/>
</dbReference>
<evidence type="ECO:0000256" key="2">
    <source>
        <dbReference type="SAM" id="Phobius"/>
    </source>
</evidence>
<reference evidence="3 4" key="1">
    <citation type="submission" date="2014-04" db="EMBL/GenBank/DDBJ databases">
        <title>Marinobacterium kochiensis sp. nov., isolated from sediment sample collected from Kochi backwaters in Kerala, India.</title>
        <authorList>
            <person name="Singh A."/>
            <person name="Pinnaka A.K."/>
        </authorList>
    </citation>
    <scope>NUCLEOTIDE SEQUENCE [LARGE SCALE GENOMIC DNA]</scope>
    <source>
        <strain evidence="3 4">AK27</strain>
    </source>
</reference>
<dbReference type="PANTHER" id="PTHR34703">
    <property type="entry name" value="ANTIPORTER SUBUNIT MNHG2-RELATED"/>
    <property type="match status" value="1"/>
</dbReference>
<dbReference type="NCBIfam" id="NF009314">
    <property type="entry name" value="PRK12674.1-2"/>
    <property type="match status" value="1"/>
</dbReference>
<dbReference type="NCBIfam" id="TIGR01300">
    <property type="entry name" value="CPA3_mnhG_phaG"/>
    <property type="match status" value="1"/>
</dbReference>
<dbReference type="PANTHER" id="PTHR34703:SF1">
    <property type="entry name" value="ANTIPORTER SUBUNIT MNHG2-RELATED"/>
    <property type="match status" value="1"/>
</dbReference>
<dbReference type="eggNOG" id="COG1320">
    <property type="taxonomic scope" value="Bacteria"/>
</dbReference>
<accession>A0A081G0F0</accession>
<keyword evidence="2" id="KW-1133">Transmembrane helix</keyword>
<keyword evidence="4" id="KW-1185">Reference proteome</keyword>
<dbReference type="PATRIC" id="fig|1232683.4.peg.1480"/>
<evidence type="ECO:0000313" key="4">
    <source>
        <dbReference type="Proteomes" id="UP000028252"/>
    </source>
</evidence>
<feature type="transmembrane region" description="Helical" evidence="2">
    <location>
        <begin position="6"/>
        <end position="31"/>
    </location>
</feature>
<sequence>MSITVEIIICAFLLMGGLFVLLGSFGLLRLPDFYTRLHAPTKATTLGLAGLLIGSMIYFFVAEQRLVVHELLITLFLLITAPVSAHMMAKSALHHRVKMVKHTQGQQLANTARKRQPPPSDGA</sequence>
<dbReference type="OrthoDB" id="9813804at2"/>
<evidence type="ECO:0000256" key="1">
    <source>
        <dbReference type="SAM" id="MobiDB-lite"/>
    </source>
</evidence>
<proteinExistence type="predicted"/>
<dbReference type="Pfam" id="PF03334">
    <property type="entry name" value="PhaG_MnhG_YufB"/>
    <property type="match status" value="1"/>
</dbReference>
<feature type="region of interest" description="Disordered" evidence="1">
    <location>
        <begin position="104"/>
        <end position="123"/>
    </location>
</feature>
<comment type="caution">
    <text evidence="3">The sequence shown here is derived from an EMBL/GenBank/DDBJ whole genome shotgun (WGS) entry which is preliminary data.</text>
</comment>
<dbReference type="AlphaFoldDB" id="A0A081G0F0"/>
<keyword evidence="2" id="KW-0472">Membrane</keyword>
<dbReference type="STRING" id="1232683.ADIMK_1501"/>
<keyword evidence="2" id="KW-0812">Transmembrane</keyword>
<dbReference type="Proteomes" id="UP000028252">
    <property type="component" value="Unassembled WGS sequence"/>
</dbReference>
<feature type="transmembrane region" description="Helical" evidence="2">
    <location>
        <begin position="67"/>
        <end position="89"/>
    </location>
</feature>
<dbReference type="GO" id="GO:0015385">
    <property type="term" value="F:sodium:proton antiporter activity"/>
    <property type="evidence" value="ECO:0007669"/>
    <property type="project" value="TreeGrafter"/>
</dbReference>
<protein>
    <submittedName>
        <fullName evidence="3">Na(+) H(+) antiporter subunit G</fullName>
    </submittedName>
</protein>
<feature type="transmembrane region" description="Helical" evidence="2">
    <location>
        <begin position="43"/>
        <end position="61"/>
    </location>
</feature>